<comment type="caution">
    <text evidence="2">The sequence shown here is derived from an EMBL/GenBank/DDBJ whole genome shotgun (WGS) entry which is preliminary data.</text>
</comment>
<dbReference type="Pfam" id="PF14129">
    <property type="entry name" value="DUF4296"/>
    <property type="match status" value="1"/>
</dbReference>
<dbReference type="PROSITE" id="PS51257">
    <property type="entry name" value="PROKAR_LIPOPROTEIN"/>
    <property type="match status" value="1"/>
</dbReference>
<sequence length="125" mass="14429">MKRLLKQVVLLLLAVMIGYGCMGPDKAPEPENLISEQNYIDLLIEMQHISTYRDAQPDSVNADSLKALVYDKFGITEEQFLASHTFYQKQVERQLMRVQEVIRQLENEEQYIQAHIDSVKATKGE</sequence>
<evidence type="ECO:0000259" key="1">
    <source>
        <dbReference type="Pfam" id="PF14129"/>
    </source>
</evidence>
<organism evidence="2 3">
    <name type="scientific">Gracilimonas sediminicola</name>
    <dbReference type="NCBI Taxonomy" id="2952158"/>
    <lineage>
        <taxon>Bacteria</taxon>
        <taxon>Pseudomonadati</taxon>
        <taxon>Balneolota</taxon>
        <taxon>Balneolia</taxon>
        <taxon>Balneolales</taxon>
        <taxon>Balneolaceae</taxon>
        <taxon>Gracilimonas</taxon>
    </lineage>
</organism>
<protein>
    <submittedName>
        <fullName evidence="2">DUF4296 domain-containing protein</fullName>
    </submittedName>
</protein>
<accession>A0A9X2L4U4</accession>
<evidence type="ECO:0000313" key="2">
    <source>
        <dbReference type="EMBL" id="MCP9292314.1"/>
    </source>
</evidence>
<dbReference type="RefSeq" id="WP_255135195.1">
    <property type="nucleotide sequence ID" value="NZ_JANDBC010000002.1"/>
</dbReference>
<keyword evidence="3" id="KW-1185">Reference proteome</keyword>
<reference evidence="2" key="1">
    <citation type="submission" date="2022-06" db="EMBL/GenBank/DDBJ databases">
        <title>Gracilimonas sp. CAU 1638 isolated from sea sediment.</title>
        <authorList>
            <person name="Kim W."/>
        </authorList>
    </citation>
    <scope>NUCLEOTIDE SEQUENCE</scope>
    <source>
        <strain evidence="2">CAU 1638</strain>
    </source>
</reference>
<evidence type="ECO:0000313" key="3">
    <source>
        <dbReference type="Proteomes" id="UP001139125"/>
    </source>
</evidence>
<dbReference type="InterPro" id="IPR025381">
    <property type="entry name" value="DUF4296"/>
</dbReference>
<gene>
    <name evidence="2" type="ORF">NM125_12070</name>
</gene>
<feature type="domain" description="DUF4296" evidence="1">
    <location>
        <begin position="30"/>
        <end position="109"/>
    </location>
</feature>
<dbReference type="AlphaFoldDB" id="A0A9X2L4U4"/>
<dbReference type="EMBL" id="JANDBC010000002">
    <property type="protein sequence ID" value="MCP9292314.1"/>
    <property type="molecule type" value="Genomic_DNA"/>
</dbReference>
<proteinExistence type="predicted"/>
<name>A0A9X2L4U4_9BACT</name>
<dbReference type="Proteomes" id="UP001139125">
    <property type="component" value="Unassembled WGS sequence"/>
</dbReference>